<dbReference type="GO" id="GO:0005634">
    <property type="term" value="C:nucleus"/>
    <property type="evidence" value="ECO:0007669"/>
    <property type="project" value="TreeGrafter"/>
</dbReference>
<evidence type="ECO:0000256" key="1">
    <source>
        <dbReference type="ARBA" id="ARBA00001966"/>
    </source>
</evidence>
<dbReference type="InterPro" id="IPR017964">
    <property type="entry name" value="DNA-dir_DNA_pol_B_CS"/>
</dbReference>
<dbReference type="STRING" id="318479.A0A0N4ULP4"/>
<dbReference type="Pfam" id="PF03104">
    <property type="entry name" value="DNA_pol_B_exo1"/>
    <property type="match status" value="1"/>
</dbReference>
<evidence type="ECO:0000256" key="12">
    <source>
        <dbReference type="ARBA" id="ARBA00049244"/>
    </source>
</evidence>
<dbReference type="GO" id="GO:0042276">
    <property type="term" value="P:error-prone translesion synthesis"/>
    <property type="evidence" value="ECO:0007669"/>
    <property type="project" value="TreeGrafter"/>
</dbReference>
<keyword evidence="7" id="KW-0862">Zinc</keyword>
<keyword evidence="8 13" id="KW-0239">DNA-directed DNA polymerase</keyword>
<dbReference type="InterPro" id="IPR042087">
    <property type="entry name" value="DNA_pol_B_thumb"/>
</dbReference>
<organism evidence="17 19">
    <name type="scientific">Dracunculus medinensis</name>
    <name type="common">Guinea worm</name>
    <dbReference type="NCBI Taxonomy" id="318479"/>
    <lineage>
        <taxon>Eukaryota</taxon>
        <taxon>Metazoa</taxon>
        <taxon>Ecdysozoa</taxon>
        <taxon>Nematoda</taxon>
        <taxon>Chromadorea</taxon>
        <taxon>Rhabditida</taxon>
        <taxon>Spirurina</taxon>
        <taxon>Dracunculoidea</taxon>
        <taxon>Dracunculidae</taxon>
        <taxon>Dracunculus</taxon>
    </lineage>
</organism>
<dbReference type="PANTHER" id="PTHR45812">
    <property type="entry name" value="DNA POLYMERASE ZETA CATALYTIC SUBUNIT"/>
    <property type="match status" value="1"/>
</dbReference>
<dbReference type="InterPro" id="IPR006172">
    <property type="entry name" value="DNA-dir_DNA_pol_B"/>
</dbReference>
<dbReference type="InterPro" id="IPR023211">
    <property type="entry name" value="DNA_pol_palm_dom_sf"/>
</dbReference>
<dbReference type="SUPFAM" id="SSF53098">
    <property type="entry name" value="Ribonuclease H-like"/>
    <property type="match status" value="1"/>
</dbReference>
<keyword evidence="9" id="KW-0408">Iron</keyword>
<dbReference type="PANTHER" id="PTHR45812:SF1">
    <property type="entry name" value="DNA POLYMERASE ZETA CATALYTIC SUBUNIT"/>
    <property type="match status" value="1"/>
</dbReference>
<comment type="catalytic activity">
    <reaction evidence="12 13">
        <text>DNA(n) + a 2'-deoxyribonucleoside 5'-triphosphate = DNA(n+1) + diphosphate</text>
        <dbReference type="Rhea" id="RHEA:22508"/>
        <dbReference type="Rhea" id="RHEA-COMP:17339"/>
        <dbReference type="Rhea" id="RHEA-COMP:17340"/>
        <dbReference type="ChEBI" id="CHEBI:33019"/>
        <dbReference type="ChEBI" id="CHEBI:61560"/>
        <dbReference type="ChEBI" id="CHEBI:173112"/>
        <dbReference type="EC" id="2.7.7.7"/>
    </reaction>
</comment>
<dbReference type="Proteomes" id="UP000274756">
    <property type="component" value="Unassembled WGS sequence"/>
</dbReference>
<dbReference type="Proteomes" id="UP000038040">
    <property type="component" value="Unplaced"/>
</dbReference>
<dbReference type="GO" id="GO:0003677">
    <property type="term" value="F:DNA binding"/>
    <property type="evidence" value="ECO:0007669"/>
    <property type="project" value="UniProtKB-KW"/>
</dbReference>
<evidence type="ECO:0000256" key="9">
    <source>
        <dbReference type="ARBA" id="ARBA00023004"/>
    </source>
</evidence>
<evidence type="ECO:0000313" key="18">
    <source>
        <dbReference type="Proteomes" id="UP000274756"/>
    </source>
</evidence>
<dbReference type="Gene3D" id="1.10.287.690">
    <property type="entry name" value="Helix hairpin bin"/>
    <property type="match status" value="1"/>
</dbReference>
<evidence type="ECO:0000313" key="17">
    <source>
        <dbReference type="Proteomes" id="UP000038040"/>
    </source>
</evidence>
<evidence type="ECO:0000256" key="4">
    <source>
        <dbReference type="ARBA" id="ARBA00022695"/>
    </source>
</evidence>
<evidence type="ECO:0000256" key="11">
    <source>
        <dbReference type="ARBA" id="ARBA00023204"/>
    </source>
</evidence>
<dbReference type="InterPro" id="IPR043502">
    <property type="entry name" value="DNA/RNA_pol_sf"/>
</dbReference>
<evidence type="ECO:0000259" key="14">
    <source>
        <dbReference type="Pfam" id="PF00136"/>
    </source>
</evidence>
<dbReference type="SMART" id="SM00486">
    <property type="entry name" value="POLBc"/>
    <property type="match status" value="1"/>
</dbReference>
<dbReference type="Pfam" id="PF00136">
    <property type="entry name" value="DNA_pol_B"/>
    <property type="match status" value="1"/>
</dbReference>
<dbReference type="CDD" id="cd05534">
    <property type="entry name" value="POLBc_zeta"/>
    <property type="match status" value="1"/>
</dbReference>
<keyword evidence="13" id="KW-0235">DNA replication</keyword>
<proteinExistence type="inferred from homology"/>
<keyword evidence="13" id="KW-0238">DNA-binding</keyword>
<dbReference type="WBParaSite" id="DME_0000872701-mRNA-1">
    <property type="protein sequence ID" value="DME_0000872701-mRNA-1"/>
    <property type="gene ID" value="DME_0000872701"/>
</dbReference>
<dbReference type="Gene3D" id="1.10.132.60">
    <property type="entry name" value="DNA polymerase family B, C-terminal domain"/>
    <property type="match status" value="1"/>
</dbReference>
<dbReference type="Gene3D" id="3.90.1600.10">
    <property type="entry name" value="Palm domain of DNA polymerase"/>
    <property type="match status" value="1"/>
</dbReference>
<dbReference type="InterPro" id="IPR006133">
    <property type="entry name" value="DNA-dir_DNA_pol_B_exonuc"/>
</dbReference>
<dbReference type="FunFam" id="1.10.287.690:FF:000002">
    <property type="entry name" value="DNA polymerase zeta"/>
    <property type="match status" value="1"/>
</dbReference>
<dbReference type="EMBL" id="UYYG01001218">
    <property type="protein sequence ID" value="VDN60487.1"/>
    <property type="molecule type" value="Genomic_DNA"/>
</dbReference>
<evidence type="ECO:0000313" key="16">
    <source>
        <dbReference type="EMBL" id="VDN60487.1"/>
    </source>
</evidence>
<keyword evidence="4 13" id="KW-0548">Nucleotidyltransferase</keyword>
<feature type="domain" description="DNA-directed DNA polymerase family B exonuclease" evidence="15">
    <location>
        <begin position="2"/>
        <end position="45"/>
    </location>
</feature>
<evidence type="ECO:0000256" key="13">
    <source>
        <dbReference type="RuleBase" id="RU000442"/>
    </source>
</evidence>
<accession>A0A0N4ULP4</accession>
<dbReference type="AlphaFoldDB" id="A0A0N4ULP4"/>
<dbReference type="GO" id="GO:0006260">
    <property type="term" value="P:DNA replication"/>
    <property type="evidence" value="ECO:0007669"/>
    <property type="project" value="UniProtKB-KW"/>
</dbReference>
<keyword evidence="6" id="KW-0227">DNA damage</keyword>
<keyword evidence="11" id="KW-0234">DNA repair</keyword>
<dbReference type="PRINTS" id="PR00106">
    <property type="entry name" value="DNAPOLB"/>
</dbReference>
<dbReference type="InterPro" id="IPR012337">
    <property type="entry name" value="RNaseH-like_sf"/>
</dbReference>
<dbReference type="InterPro" id="IPR030559">
    <property type="entry name" value="PolZ_Rev3"/>
</dbReference>
<dbReference type="SUPFAM" id="SSF56672">
    <property type="entry name" value="DNA/RNA polymerases"/>
    <property type="match status" value="1"/>
</dbReference>
<keyword evidence="10" id="KW-0411">Iron-sulfur</keyword>
<dbReference type="GO" id="GO:0003887">
    <property type="term" value="F:DNA-directed DNA polymerase activity"/>
    <property type="evidence" value="ECO:0007669"/>
    <property type="project" value="UniProtKB-KW"/>
</dbReference>
<evidence type="ECO:0000256" key="7">
    <source>
        <dbReference type="ARBA" id="ARBA00022833"/>
    </source>
</evidence>
<dbReference type="EC" id="2.7.7.7" evidence="13"/>
<reference evidence="16 18" key="2">
    <citation type="submission" date="2018-11" db="EMBL/GenBank/DDBJ databases">
        <authorList>
            <consortium name="Pathogen Informatics"/>
        </authorList>
    </citation>
    <scope>NUCLEOTIDE SEQUENCE [LARGE SCALE GENOMIC DNA]</scope>
</reference>
<reference evidence="19" key="1">
    <citation type="submission" date="2017-02" db="UniProtKB">
        <authorList>
            <consortium name="WormBaseParasite"/>
        </authorList>
    </citation>
    <scope>IDENTIFICATION</scope>
</reference>
<dbReference type="PROSITE" id="PS00116">
    <property type="entry name" value="DNA_POLYMERASE_B"/>
    <property type="match status" value="1"/>
</dbReference>
<comment type="cofactor">
    <cofactor evidence="1">
        <name>[4Fe-4S] cluster</name>
        <dbReference type="ChEBI" id="CHEBI:49883"/>
    </cofactor>
</comment>
<sequence length="739" mass="85231">FDPDIIVGYNTQRYSWSYLVERAANAGRNLLSELSRYRVALSDYFCDERQLIIRDLFPRGRILINIWRILRSELPLSFYNLRSYCLSNVIHHVLGRRFPMYSFQILTQWILSYDCYLSDLFIRHFLTRTCLNLSLLCHLNFFTRTAEMARVYGIQFIEVLSRGSQFRVESMLLRLARIQNFVAASVSPAQRDSMCATETLPLTMEPQSGLYRDPVIVLDFQSLYPSIIIAYNYCFTTCLGKFSSIKNCFQNRSNQSSERIILGGLPYFLPVDELKLMLTRNEIHISPVGGIFCKKSVRRGLLPIMLEEVLNTRIMVKKACKTYCNDKYLSRILHARQLILKLISNVTYGYSAANWSGRMPCVEVADAIVSKGREALERAISTVNNGNYCGARVIYGDTDSIFVLCPGATREKAFEIGEKIAADVTNSNPTPIKLKLEKIMHPLILETKKRYVGMSFEKSTDEEGVFDAKGIETVRRDSCPFVSRVLEKALRLLFANNMGAMVRYLDMEFSNLDKLNISDFVFAREYHHHYSPNAVVAAKRIAEKRKAICLRYEPEAGERVPYVIIAGPPKSSVISCVRELQDFLSNKHLLLNYEYYMQRHMLPALNRMLQHVPMRLEWRMSSVNVCLSCRALGAFPWCTQCIRRPEALLPTVLDLCREQRKSAIMDRLCRQCNGTDNLFIILLSIGLRSVDIEYSNCKNMTCLVMQKRVKMKRSHLVEAVCQHICSSESEYLKFYEKYL</sequence>
<evidence type="ECO:0000256" key="3">
    <source>
        <dbReference type="ARBA" id="ARBA00022679"/>
    </source>
</evidence>
<dbReference type="InterPro" id="IPR006134">
    <property type="entry name" value="DNA-dir_DNA_pol_B_multi_dom"/>
</dbReference>
<evidence type="ECO:0000256" key="2">
    <source>
        <dbReference type="ARBA" id="ARBA00005755"/>
    </source>
</evidence>
<keyword evidence="5" id="KW-0479">Metal-binding</keyword>
<evidence type="ECO:0000256" key="5">
    <source>
        <dbReference type="ARBA" id="ARBA00022723"/>
    </source>
</evidence>
<dbReference type="GO" id="GO:0000166">
    <property type="term" value="F:nucleotide binding"/>
    <property type="evidence" value="ECO:0007669"/>
    <property type="project" value="InterPro"/>
</dbReference>
<comment type="similarity">
    <text evidence="2 13">Belongs to the DNA polymerase type-B family.</text>
</comment>
<evidence type="ECO:0000313" key="19">
    <source>
        <dbReference type="WBParaSite" id="DME_0000872701-mRNA-1"/>
    </source>
</evidence>
<dbReference type="InterPro" id="IPR036397">
    <property type="entry name" value="RNaseH_sf"/>
</dbReference>
<dbReference type="OrthoDB" id="2414538at2759"/>
<evidence type="ECO:0000256" key="6">
    <source>
        <dbReference type="ARBA" id="ARBA00022763"/>
    </source>
</evidence>
<keyword evidence="18" id="KW-1185">Reference proteome</keyword>
<evidence type="ECO:0000256" key="8">
    <source>
        <dbReference type="ARBA" id="ARBA00022932"/>
    </source>
</evidence>
<dbReference type="GO" id="GO:0016035">
    <property type="term" value="C:zeta DNA polymerase complex"/>
    <property type="evidence" value="ECO:0007669"/>
    <property type="project" value="InterPro"/>
</dbReference>
<name>A0A0N4ULP4_DRAME</name>
<evidence type="ECO:0000256" key="10">
    <source>
        <dbReference type="ARBA" id="ARBA00023014"/>
    </source>
</evidence>
<protein>
    <recommendedName>
        <fullName evidence="13">DNA polymerase</fullName>
        <ecNumber evidence="13">2.7.7.7</ecNumber>
    </recommendedName>
</protein>
<feature type="domain" description="DNA-directed DNA polymerase family B multifunctional" evidence="14">
    <location>
        <begin position="155"/>
        <end position="611"/>
    </location>
</feature>
<dbReference type="GO" id="GO:0046872">
    <property type="term" value="F:metal ion binding"/>
    <property type="evidence" value="ECO:0007669"/>
    <property type="project" value="UniProtKB-KW"/>
</dbReference>
<dbReference type="GO" id="GO:0000724">
    <property type="term" value="P:double-strand break repair via homologous recombination"/>
    <property type="evidence" value="ECO:0007669"/>
    <property type="project" value="TreeGrafter"/>
</dbReference>
<dbReference type="Gene3D" id="3.30.420.10">
    <property type="entry name" value="Ribonuclease H-like superfamily/Ribonuclease H"/>
    <property type="match status" value="1"/>
</dbReference>
<keyword evidence="3 13" id="KW-0808">Transferase</keyword>
<evidence type="ECO:0000259" key="15">
    <source>
        <dbReference type="Pfam" id="PF03104"/>
    </source>
</evidence>
<gene>
    <name evidence="16" type="ORF">DME_LOCUS10460</name>
</gene>
<dbReference type="GO" id="GO:0051536">
    <property type="term" value="F:iron-sulfur cluster binding"/>
    <property type="evidence" value="ECO:0007669"/>
    <property type="project" value="UniProtKB-KW"/>
</dbReference>